<dbReference type="PROSITE" id="PS50262">
    <property type="entry name" value="G_PROTEIN_RECEP_F1_2"/>
    <property type="match status" value="1"/>
</dbReference>
<gene>
    <name evidence="12" type="ORF">VCS650_LOCUS9899</name>
</gene>
<dbReference type="InterPro" id="IPR019008">
    <property type="entry name" value="Beta_sandwich_EMC7"/>
</dbReference>
<dbReference type="EMBL" id="CAJNON010000070">
    <property type="protein sequence ID" value="CAF0912099.1"/>
    <property type="molecule type" value="Genomic_DNA"/>
</dbReference>
<feature type="transmembrane region" description="Helical" evidence="10">
    <location>
        <begin position="93"/>
        <end position="114"/>
    </location>
</feature>
<keyword evidence="4 10" id="KW-1133">Transmembrane helix</keyword>
<evidence type="ECO:0000256" key="3">
    <source>
        <dbReference type="ARBA" id="ARBA00022692"/>
    </source>
</evidence>
<dbReference type="GO" id="GO:0008528">
    <property type="term" value="F:G protein-coupled peptide receptor activity"/>
    <property type="evidence" value="ECO:0007669"/>
    <property type="project" value="TreeGrafter"/>
</dbReference>
<evidence type="ECO:0000256" key="8">
    <source>
        <dbReference type="ARBA" id="ARBA00023224"/>
    </source>
</evidence>
<evidence type="ECO:0000259" key="11">
    <source>
        <dbReference type="PROSITE" id="PS50262"/>
    </source>
</evidence>
<evidence type="ECO:0000256" key="5">
    <source>
        <dbReference type="ARBA" id="ARBA00023040"/>
    </source>
</evidence>
<evidence type="ECO:0000256" key="7">
    <source>
        <dbReference type="ARBA" id="ARBA00023170"/>
    </source>
</evidence>
<proteinExistence type="predicted"/>
<dbReference type="Pfam" id="PF09430">
    <property type="entry name" value="EMC7_beta-sandw"/>
    <property type="match status" value="1"/>
</dbReference>
<comment type="caution">
    <text evidence="12">The sequence shown here is derived from an EMBL/GenBank/DDBJ whole genome shotgun (WGS) entry which is preliminary data.</text>
</comment>
<evidence type="ECO:0000256" key="6">
    <source>
        <dbReference type="ARBA" id="ARBA00023136"/>
    </source>
</evidence>
<feature type="region of interest" description="Disordered" evidence="9">
    <location>
        <begin position="374"/>
        <end position="401"/>
    </location>
</feature>
<keyword evidence="5" id="KW-0297">G-protein coupled receptor</keyword>
<feature type="compositionally biased region" description="Basic residues" evidence="9">
    <location>
        <begin position="388"/>
        <end position="401"/>
    </location>
</feature>
<feature type="transmembrane region" description="Helical" evidence="10">
    <location>
        <begin position="53"/>
        <end position="73"/>
    </location>
</feature>
<evidence type="ECO:0000256" key="4">
    <source>
        <dbReference type="ARBA" id="ARBA00022989"/>
    </source>
</evidence>
<feature type="transmembrane region" description="Helical" evidence="10">
    <location>
        <begin position="134"/>
        <end position="160"/>
    </location>
</feature>
<dbReference type="PANTHER" id="PTHR24230">
    <property type="entry name" value="G-PROTEIN COUPLED RECEPTOR"/>
    <property type="match status" value="1"/>
</dbReference>
<evidence type="ECO:0000256" key="2">
    <source>
        <dbReference type="ARBA" id="ARBA00022475"/>
    </source>
</evidence>
<evidence type="ECO:0000256" key="1">
    <source>
        <dbReference type="ARBA" id="ARBA00004651"/>
    </source>
</evidence>
<feature type="transmembrane region" description="Helical" evidence="10">
    <location>
        <begin position="20"/>
        <end position="41"/>
    </location>
</feature>
<dbReference type="GO" id="GO:0007218">
    <property type="term" value="P:neuropeptide signaling pathway"/>
    <property type="evidence" value="ECO:0007669"/>
    <property type="project" value="TreeGrafter"/>
</dbReference>
<evidence type="ECO:0000256" key="10">
    <source>
        <dbReference type="SAM" id="Phobius"/>
    </source>
</evidence>
<feature type="transmembrane region" description="Helical" evidence="10">
    <location>
        <begin position="180"/>
        <end position="203"/>
    </location>
</feature>
<keyword evidence="7" id="KW-0675">Receptor</keyword>
<dbReference type="GO" id="GO:0005886">
    <property type="term" value="C:plasma membrane"/>
    <property type="evidence" value="ECO:0007669"/>
    <property type="project" value="UniProtKB-SubCell"/>
</dbReference>
<name>A0A814ABT7_9BILA</name>
<keyword evidence="3 10" id="KW-0812">Transmembrane</keyword>
<keyword evidence="6 10" id="KW-0472">Membrane</keyword>
<feature type="domain" description="G-protein coupled receptors family 1 profile" evidence="11">
    <location>
        <begin position="33"/>
        <end position="248"/>
    </location>
</feature>
<reference evidence="12" key="1">
    <citation type="submission" date="2021-02" db="EMBL/GenBank/DDBJ databases">
        <authorList>
            <person name="Nowell W R."/>
        </authorList>
    </citation>
    <scope>NUCLEOTIDE SEQUENCE</scope>
</reference>
<evidence type="ECO:0000256" key="9">
    <source>
        <dbReference type="SAM" id="MobiDB-lite"/>
    </source>
</evidence>
<keyword evidence="2" id="KW-1003">Cell membrane</keyword>
<keyword evidence="8" id="KW-0807">Transducer</keyword>
<evidence type="ECO:0000313" key="13">
    <source>
        <dbReference type="Proteomes" id="UP000663891"/>
    </source>
</evidence>
<organism evidence="12 13">
    <name type="scientific">Adineta steineri</name>
    <dbReference type="NCBI Taxonomy" id="433720"/>
    <lineage>
        <taxon>Eukaryota</taxon>
        <taxon>Metazoa</taxon>
        <taxon>Spiralia</taxon>
        <taxon>Gnathifera</taxon>
        <taxon>Rotifera</taxon>
        <taxon>Eurotatoria</taxon>
        <taxon>Bdelloidea</taxon>
        <taxon>Adinetida</taxon>
        <taxon>Adinetidae</taxon>
        <taxon>Adineta</taxon>
    </lineage>
</organism>
<feature type="transmembrane region" description="Helical" evidence="10">
    <location>
        <begin position="239"/>
        <end position="259"/>
    </location>
</feature>
<sequence>MSSEMDYIKSLVSAQTYLFQFGGAFLICIGSIGCIFNLIIFSKKNLRKNPCSVYFIAYNIVNLFQICVSISQTMLEYGYSISTSTWSNSFCRFMYFSGYVVDILSSFYLIMASVDRMLFTSRDARMRRHSNHRIAYTCIIVGTIFSMLFHSPALIFANIIEIIPNYYICYSTSNGFLAFTNYYELIKVILIPTLMIICEICTIKNIQSSHHARVIPMSHIVGNALNPGRSKDRQLIKILLINITVYIIFNLMPAIVLPYEQIVQYQIRVDINTKGKIRARAVNFIEPGKVVTMKYPLRFESHTKPNYFQKREEYHLTDILSNPTQQQGMQNMEDAPEIQETVQRLNNFIQPNYNYNFPDIIDWLITHVGGARRIRSPPEETTDSDSKQKRKKSKRAKNQTD</sequence>
<evidence type="ECO:0000313" key="12">
    <source>
        <dbReference type="EMBL" id="CAF0912099.1"/>
    </source>
</evidence>
<dbReference type="Gene3D" id="1.20.1070.10">
    <property type="entry name" value="Rhodopsin 7-helix transmembrane proteins"/>
    <property type="match status" value="1"/>
</dbReference>
<dbReference type="SUPFAM" id="SSF81321">
    <property type="entry name" value="Family A G protein-coupled receptor-like"/>
    <property type="match status" value="1"/>
</dbReference>
<dbReference type="InterPro" id="IPR017452">
    <property type="entry name" value="GPCR_Rhodpsn_7TM"/>
</dbReference>
<dbReference type="AlphaFoldDB" id="A0A814ABT7"/>
<comment type="subcellular location">
    <subcellularLocation>
        <location evidence="1">Cell membrane</location>
        <topology evidence="1">Multi-pass membrane protein</topology>
    </subcellularLocation>
</comment>
<dbReference type="Proteomes" id="UP000663891">
    <property type="component" value="Unassembled WGS sequence"/>
</dbReference>
<protein>
    <recommendedName>
        <fullName evidence="11">G-protein coupled receptors family 1 profile domain-containing protein</fullName>
    </recommendedName>
</protein>
<dbReference type="OrthoDB" id="10025916at2759"/>
<accession>A0A814ABT7</accession>